<keyword evidence="2" id="KW-1185">Reference proteome</keyword>
<proteinExistence type="predicted"/>
<dbReference type="Proteomes" id="UP000620633">
    <property type="component" value="Unassembled WGS sequence"/>
</dbReference>
<dbReference type="EMBL" id="BMQO01000019">
    <property type="protein sequence ID" value="GGS36580.1"/>
    <property type="molecule type" value="Genomic_DNA"/>
</dbReference>
<gene>
    <name evidence="1" type="ORF">GCM10008961_30380</name>
</gene>
<accession>A0ABQ2SSU8</accession>
<sequence>MKPGRLAFLRGPDGWRRVPQHATLDVKATILAFHGGPITLSDLMRVGDIVMP</sequence>
<evidence type="ECO:0000313" key="1">
    <source>
        <dbReference type="EMBL" id="GGS36580.1"/>
    </source>
</evidence>
<reference evidence="2" key="1">
    <citation type="journal article" date="2019" name="Int. J. Syst. Evol. Microbiol.">
        <title>The Global Catalogue of Microorganisms (GCM) 10K type strain sequencing project: providing services to taxonomists for standard genome sequencing and annotation.</title>
        <authorList>
            <consortium name="The Broad Institute Genomics Platform"/>
            <consortium name="The Broad Institute Genome Sequencing Center for Infectious Disease"/>
            <person name="Wu L."/>
            <person name="Ma J."/>
        </authorList>
    </citation>
    <scope>NUCLEOTIDE SEQUENCE [LARGE SCALE GENOMIC DNA]</scope>
    <source>
        <strain evidence="2">JCM 31406</strain>
    </source>
</reference>
<evidence type="ECO:0000313" key="2">
    <source>
        <dbReference type="Proteomes" id="UP000620633"/>
    </source>
</evidence>
<name>A0ABQ2SSU8_9DEIO</name>
<comment type="caution">
    <text evidence="1">The sequence shown here is derived from an EMBL/GenBank/DDBJ whole genome shotgun (WGS) entry which is preliminary data.</text>
</comment>
<protein>
    <submittedName>
        <fullName evidence="1">Uncharacterized protein</fullName>
    </submittedName>
</protein>
<organism evidence="1 2">
    <name type="scientific">Deinococcus knuensis</name>
    <dbReference type="NCBI Taxonomy" id="1837380"/>
    <lineage>
        <taxon>Bacteria</taxon>
        <taxon>Thermotogati</taxon>
        <taxon>Deinococcota</taxon>
        <taxon>Deinococci</taxon>
        <taxon>Deinococcales</taxon>
        <taxon>Deinococcaceae</taxon>
        <taxon>Deinococcus</taxon>
    </lineage>
</organism>